<feature type="compositionally biased region" description="Polar residues" evidence="18">
    <location>
        <begin position="2623"/>
        <end position="2635"/>
    </location>
</feature>
<evidence type="ECO:0000259" key="20">
    <source>
        <dbReference type="PROSITE" id="PS50056"/>
    </source>
</evidence>
<dbReference type="Proteomes" id="UP000283269">
    <property type="component" value="Unassembled WGS sequence"/>
</dbReference>
<dbReference type="GO" id="GO:0000712">
    <property type="term" value="P:resolution of meiotic recombination intermediates"/>
    <property type="evidence" value="ECO:0007669"/>
    <property type="project" value="TreeGrafter"/>
</dbReference>
<dbReference type="InterPro" id="IPR001154">
    <property type="entry name" value="TopoII_euk"/>
</dbReference>
<evidence type="ECO:0000259" key="22">
    <source>
        <dbReference type="PROSITE" id="PS50880"/>
    </source>
</evidence>
<keyword evidence="13 17" id="KW-0238">DNA-binding</keyword>
<feature type="compositionally biased region" description="Low complexity" evidence="18">
    <location>
        <begin position="1371"/>
        <end position="1384"/>
    </location>
</feature>
<dbReference type="Gene3D" id="3.30.1490.30">
    <property type="match status" value="1"/>
</dbReference>
<dbReference type="PROSITE" id="PS50880">
    <property type="entry name" value="TOPRIM"/>
    <property type="match status" value="1"/>
</dbReference>
<dbReference type="PROSITE" id="PS50055">
    <property type="entry name" value="TYR_PHOSPHATASE_PTP"/>
    <property type="match status" value="1"/>
</dbReference>
<dbReference type="Pfam" id="PF01751">
    <property type="entry name" value="Toprim"/>
    <property type="match status" value="1"/>
</dbReference>
<evidence type="ECO:0000256" key="15">
    <source>
        <dbReference type="ARBA" id="ARBA00031138"/>
    </source>
</evidence>
<dbReference type="CDD" id="cd00187">
    <property type="entry name" value="TOP4c"/>
    <property type="match status" value="1"/>
</dbReference>
<feature type="compositionally biased region" description="Acidic residues" evidence="18">
    <location>
        <begin position="1840"/>
        <end position="1849"/>
    </location>
</feature>
<sequence length="2840" mass="314479">MSSSEGENFDMNISGSESEDYEPEKKKVTTKAKAASKTITAKPKATTSKAKPKVAPKKKVLVDHDENAVENAMDLDKDASDDEAFNASTSKLEPERKKKTATETYTKLSQLEHILKRPDSYIGSVETITQHMWTYDASAKRMVNRDVKYVPGFFKIVDEILVNAADNKINDPSMDTLKVTIDIEESTISVYNNGRGIPIEIHETEKIYVPELIFGHLLSSSNYDDDEKKLTGGRNGYGAKLANIYSHEFTVETADKNTSQKYKQTWTDNMSKCGKPKITKNTKGEEYTRITFKPDLRRFGMDNIDDDTASLLRKRVYDMAGVVKDIKVFLDDERLKVKNFRQYVDLYINSAQAEASEISGGAIQPKPTVIYEQAGNRWEVAFTISDGTFQQVSFANSISTSKGGTHVTYITDQIAKSLIAAISKKNKAATVKPAQIKNHMWIFINALIVNPTFDSQTKETLTLPASKFGSKPTLTEDFIKKVLKSPIVDNVLNWAKYKADQQIKKTDGTKRERLLGLTKLSDANNAGTKHAKDCTLILTEGDSAKALAVAGLGVVGRDNFGVFPLRGKLLNVREAKHDQIMKNEEIQNIKKIMGLQHNKDYTSTSSLRYGRLMIMTDQDHDGSHIKGLLINFLDHFYPSLLKLPEFLVEFVTPIVRVTNGKKQLNFFTIPEFEQWQETTPDSKKWVSKYFKGLGTSTDADARDYFGHMEKHMIPFAPTQEGDKELIDLAFSKKKADERKEWLRQFKQGTYLDHRMDEIPYSEFINKELILFSMADNIRSIPSVADGLKPGQRKVIWGCFKRKLKAELKVAQLVGYISEHAAYHHGEASLAATIVNLAQDFVGSNNLNLLFPSGQYGTRDTGGKDHAAPRYIFTKPMPLARIIFHPFDDNLLNQQKDDNALIEPEFYMPIVPLVLINGAEGIGTGWSTTIPCYNPVDIVDNIRRLMKGEDLVPMLPWWRGFKGEIKAVAKHKYDVFGVIKKLNDTTVEITELPIHKWTQSYKAELEAMIAGDKDKDKEGVVKDYKEHHDNLNVHFIVTMSAKDLETAEAQGLHEFFKLTSKINTSNMICFDFEGKIKKYDSPEEILEDFYSVRLAYYQKRKDFMADEIQTMFEKLSNQARFVQMIVDKQLVVANRKKKDIVVDLRKHKFRPFPKVVKPVVIGEPPEENDEDEEDEDGGADAHGADSDFDYLLGMAIWSLTREKIEKLKAQAAEKETELLALLEKSPKDLWNSDLDAFLKEWEQNCIEFEEKKTKDANGKKIKRKQAVLRTRKSIGTGNMSDDEDEFRPTKAVATKRKPAEPKKTIAAAKDKEEAPPKRKVALQKKVIELSDDDDDDDDAPPPPPKARAPAKKAAPAKDESDHEDEFAPPPAKARAPAKKAAAAKKATSEDEDVSVPPVKARAPAKKAASPKDESDDEDEPAPAPAKARAPAKKAAAAKQAGSGDEDMLVPPVKARAPAKKATAAKKAQSNVSAGTAQFDSDVEMAEKAATTTAARTKRKAASKPVLIDSESESETYEPPSKDKGKAPARPKRKSMGSSGEESEDELGYSHPAKKTKTTAAGGSKAAGGGGGGLAKKMKPASPAKNKKKEIVVSSDSEEMDYSAITKGTGAGGRAGLARGKSGSKYVEIGSDDSESGGSMFEEIVTFTYSLSMDDFFMMTGTVAASATEQSPGMDNFAQAIADRFKQSAILSVPPAVDTKLPSPFPSLEPSHLDTWLQDTAALILDIRPHAAYSSARIPHAISLSVPSTLLKRPLFSLQRLSAMLPTLAARTRFSAWHSASRILVYDADSSAVPDSSNIAGLLRKFKADGFHGDLVWLRGGFHALWRERRDLVDTLPPTPDTELDEDDDDTDKSSLLKTRHLPMAAFSLSSTTVHNSPHFNSSAAPAPKTLPPSAVLQPASNPANPNSHPAFNPFFDTIRQNTELSHGITDRIPLRLPRRVRRRIHELPFPWLQEIARRAANAPHQHGSYSDSTSSESEDDDGANQTDIEEGKEALAMQFFKIELSEQRRLMGIMEHHSKESGQVSEFASSSHPRNSFPYSITAGVEKGAKNRYRHIWPFEHARVRLHQKKESDDDYINASYIQPLGTTKRYIATQGPLPATFTDFWTLCWEQNVHVIVMLTREVEGAMVKCGAYWSDTVFGPLRLRLVSTEGLAPLDERPTTAGFFSQHSAVSVQTSRMPQRRFPHSAGSQKRYRHHHYHNKHSETVKRVFELTHTGYPDAKPRRIVHLQYLEWPDMNVPEDPRGVLGLIKQVEEAVKETQTEDQPSEPKKRRKGSDQISLNDIDEKTGVAKHTLGGNNPVLLHCSAGVGRTGGFITVDAILDAIRREVRSVRAGDAMDVAPDRTVSEGVNTATLTMGDRQDTSQSTPDQSRIIHVPLATPMQVDQAETAGSEVDIPATSTMQWAENVRDETGITGPSNWPSQPVPEQPPSSNWPVSFSTTGSSNISSITGSSETQHKHGSYYYNSSSSLGTSVSGTSSYFKANSTNPQLQLSSDLLQAALNNQRSSAEQRHRTISAPSMHTGSSSHSSSGKHHGDTARSLLSSPRPHRQSEVKFGQRDSSRVDAVVKPFTLSLDLMSSPSKSLSVQPPMSSDCESPPSRSQSPSADESNFIYPKPPKLVHPTASVSSRPVTTTEHPSPKEGQSKTFDYKEPRPLHEDFTPPPLTTFDDPIWEVVQDMREQRMSLCQSLRQYVFVHAAIIEGSLMVLDEEKEAAEGLVPRKTKPYGSEVPHTPKSSASRSPKSSPSRRQGSHPYSHETASIASSSSLSIGKRGASPTELPKEDKEGDLMLSKRPSVKRKQRSGDDLSVVDDARYHPVPVRVSSSVLHMGGVSAPSARAMPP</sequence>
<dbReference type="GO" id="GO:0046872">
    <property type="term" value="F:metal ion binding"/>
    <property type="evidence" value="ECO:0007669"/>
    <property type="project" value="UniProtKB-KW"/>
</dbReference>
<comment type="catalytic activity">
    <reaction evidence="1 17">
        <text>ATP-dependent breakage, passage and rejoining of double-stranded DNA.</text>
        <dbReference type="EC" id="5.6.2.2"/>
    </reaction>
</comment>
<dbReference type="SMART" id="SM00387">
    <property type="entry name" value="HATPase_c"/>
    <property type="match status" value="1"/>
</dbReference>
<dbReference type="GO" id="GO:0004725">
    <property type="term" value="F:protein tyrosine phosphatase activity"/>
    <property type="evidence" value="ECO:0007669"/>
    <property type="project" value="UniProtKB-EC"/>
</dbReference>
<dbReference type="FunFam" id="3.30.230.10:FF:000008">
    <property type="entry name" value="DNA topoisomerase 2"/>
    <property type="match status" value="1"/>
</dbReference>
<feature type="compositionally biased region" description="Low complexity" evidence="18">
    <location>
        <begin position="1393"/>
        <end position="1406"/>
    </location>
</feature>
<feature type="domain" description="Tyrosine specific protein phosphatases" evidence="20">
    <location>
        <begin position="2295"/>
        <end position="2338"/>
    </location>
</feature>
<dbReference type="GO" id="GO:0003677">
    <property type="term" value="F:DNA binding"/>
    <property type="evidence" value="ECO:0007669"/>
    <property type="project" value="UniProtKB-UniRule"/>
</dbReference>
<feature type="compositionally biased region" description="Basic residues" evidence="18">
    <location>
        <begin position="50"/>
        <end position="59"/>
    </location>
</feature>
<evidence type="ECO:0000313" key="25">
    <source>
        <dbReference type="Proteomes" id="UP000283269"/>
    </source>
</evidence>
<dbReference type="PROSITE" id="PS50206">
    <property type="entry name" value="RHODANESE_3"/>
    <property type="match status" value="1"/>
</dbReference>
<evidence type="ECO:0000256" key="16">
    <source>
        <dbReference type="ARBA" id="ARBA00053943"/>
    </source>
</evidence>
<dbReference type="InterPro" id="IPR036890">
    <property type="entry name" value="HATPase_C_sf"/>
</dbReference>
<dbReference type="Gene3D" id="3.40.250.10">
    <property type="entry name" value="Rhodanese-like domain"/>
    <property type="match status" value="1"/>
</dbReference>
<feature type="region of interest" description="Disordered" evidence="18">
    <location>
        <begin position="1961"/>
        <end position="1985"/>
    </location>
</feature>
<dbReference type="PROSITE" id="PS00177">
    <property type="entry name" value="TOPOISOMERASE_II"/>
    <property type="match status" value="1"/>
</dbReference>
<dbReference type="Gene3D" id="3.30.1360.40">
    <property type="match status" value="1"/>
</dbReference>
<feature type="region of interest" description="Disordered" evidence="18">
    <location>
        <begin position="2410"/>
        <end position="2456"/>
    </location>
</feature>
<feature type="compositionally biased region" description="Acidic residues" evidence="18">
    <location>
        <begin position="1163"/>
        <end position="1177"/>
    </location>
</feature>
<feature type="compositionally biased region" description="Acidic residues" evidence="18">
    <location>
        <begin position="1975"/>
        <end position="1985"/>
    </location>
</feature>
<dbReference type="InterPro" id="IPR016130">
    <property type="entry name" value="Tyr_Pase_AS"/>
</dbReference>
<evidence type="ECO:0000259" key="19">
    <source>
        <dbReference type="PROSITE" id="PS50055"/>
    </source>
</evidence>
<evidence type="ECO:0000256" key="17">
    <source>
        <dbReference type="PROSITE-ProRule" id="PRU01384"/>
    </source>
</evidence>
<evidence type="ECO:0000256" key="4">
    <source>
        <dbReference type="ARBA" id="ARBA00011080"/>
    </source>
</evidence>
<comment type="function">
    <text evidence="16">Control of topological states of DNA by transient breakage and subsequent rejoining of DNA strands. Topoisomerase II makes double-strand breaks.</text>
</comment>
<dbReference type="EMBL" id="NHYD01003974">
    <property type="protein sequence ID" value="PPQ67368.1"/>
    <property type="molecule type" value="Genomic_DNA"/>
</dbReference>
<keyword evidence="11" id="KW-0460">Magnesium</keyword>
<keyword evidence="9" id="KW-0547">Nucleotide-binding</keyword>
<feature type="compositionally biased region" description="Low complexity" evidence="18">
    <location>
        <begin position="2436"/>
        <end position="2453"/>
    </location>
</feature>
<dbReference type="SMART" id="SM00404">
    <property type="entry name" value="PTPc_motif"/>
    <property type="match status" value="1"/>
</dbReference>
<feature type="region of interest" description="Disordered" evidence="18">
    <location>
        <begin position="2256"/>
        <end position="2284"/>
    </location>
</feature>
<dbReference type="FunFam" id="3.30.1360.40:FF:000003">
    <property type="entry name" value="DNA topoisomerase 2"/>
    <property type="match status" value="1"/>
</dbReference>
<comment type="caution">
    <text evidence="24">The sequence shown here is derived from an EMBL/GenBank/DDBJ whole genome shotgun (WGS) entry which is preliminary data.</text>
</comment>
<dbReference type="Pfam" id="PF00581">
    <property type="entry name" value="Rhodanese"/>
    <property type="match status" value="1"/>
</dbReference>
<dbReference type="CDD" id="cd03365">
    <property type="entry name" value="TOPRIM_TopoIIA"/>
    <property type="match status" value="1"/>
</dbReference>
<feature type="compositionally biased region" description="Basic residues" evidence="18">
    <location>
        <begin position="1258"/>
        <end position="1271"/>
    </location>
</feature>
<evidence type="ECO:0000256" key="6">
    <source>
        <dbReference type="ARBA" id="ARBA00013064"/>
    </source>
</evidence>
<feature type="compositionally biased region" description="Acidic residues" evidence="18">
    <location>
        <begin position="1328"/>
        <end position="1338"/>
    </location>
</feature>
<dbReference type="InterPro" id="IPR018522">
    <property type="entry name" value="TopoIIA_CS"/>
</dbReference>
<feature type="compositionally biased region" description="Low complexity" evidence="18">
    <location>
        <begin position="2758"/>
        <end position="2768"/>
    </location>
</feature>
<dbReference type="STRING" id="93625.A0A409VM93"/>
<dbReference type="PROSITE" id="PS52040">
    <property type="entry name" value="TOPO_IIA"/>
    <property type="match status" value="1"/>
</dbReference>
<comment type="similarity">
    <text evidence="4">Belongs to the type II topoisomerase family.</text>
</comment>
<dbReference type="PANTHER" id="PTHR10169:SF38">
    <property type="entry name" value="DNA TOPOISOMERASE 2"/>
    <property type="match status" value="1"/>
</dbReference>
<feature type="region of interest" description="Disordered" evidence="18">
    <location>
        <begin position="1"/>
        <end position="102"/>
    </location>
</feature>
<evidence type="ECO:0000259" key="21">
    <source>
        <dbReference type="PROSITE" id="PS50206"/>
    </source>
</evidence>
<dbReference type="InterPro" id="IPR036873">
    <property type="entry name" value="Rhodanese-like_dom_sf"/>
</dbReference>
<feature type="domain" description="Rhodanese" evidence="21">
    <location>
        <begin position="1716"/>
        <end position="1832"/>
    </location>
</feature>
<dbReference type="SMART" id="SM00434">
    <property type="entry name" value="TOP4c"/>
    <property type="match status" value="1"/>
</dbReference>
<dbReference type="InterPro" id="IPR034157">
    <property type="entry name" value="TOPRIM_TopoII"/>
</dbReference>
<dbReference type="GO" id="GO:0005634">
    <property type="term" value="C:nucleus"/>
    <property type="evidence" value="ECO:0007669"/>
    <property type="project" value="TreeGrafter"/>
</dbReference>
<dbReference type="Gene3D" id="3.40.50.670">
    <property type="match status" value="1"/>
</dbReference>
<dbReference type="InterPro" id="IPR013757">
    <property type="entry name" value="Topo_IIA_A_a_sf"/>
</dbReference>
<dbReference type="SUPFAM" id="SSF55874">
    <property type="entry name" value="ATPase domain of HSP90 chaperone/DNA topoisomerase II/histidine kinase"/>
    <property type="match status" value="1"/>
</dbReference>
<feature type="region of interest" description="Disordered" evidence="18">
    <location>
        <begin position="1253"/>
        <end position="1591"/>
    </location>
</feature>
<evidence type="ECO:0000256" key="10">
    <source>
        <dbReference type="ARBA" id="ARBA00022840"/>
    </source>
</evidence>
<dbReference type="CDD" id="cd03481">
    <property type="entry name" value="TopoIIA_Trans_ScTopoIIA"/>
    <property type="match status" value="1"/>
</dbReference>
<comment type="cofactor">
    <cofactor evidence="2">
        <name>Ca(2+)</name>
        <dbReference type="ChEBI" id="CHEBI:29108"/>
    </cofactor>
</comment>
<dbReference type="Gene3D" id="3.90.199.10">
    <property type="entry name" value="Topoisomerase II, domain 5"/>
    <property type="match status" value="1"/>
</dbReference>
<feature type="compositionally biased region" description="Low complexity" evidence="18">
    <location>
        <begin position="1897"/>
        <end position="1907"/>
    </location>
</feature>
<feature type="compositionally biased region" description="Polar residues" evidence="18">
    <location>
        <begin position="1"/>
        <end position="16"/>
    </location>
</feature>
<dbReference type="InterPro" id="IPR001763">
    <property type="entry name" value="Rhodanese-like_dom"/>
</dbReference>
<dbReference type="InterPro" id="IPR014721">
    <property type="entry name" value="Ribsml_uS5_D2-typ_fold_subgr"/>
</dbReference>
<dbReference type="InterPro" id="IPR006171">
    <property type="entry name" value="TOPRIM_dom"/>
</dbReference>
<dbReference type="InterPro" id="IPR013760">
    <property type="entry name" value="Topo_IIA-like_dom_sf"/>
</dbReference>
<dbReference type="InParanoid" id="A0A409VM93"/>
<proteinExistence type="inferred from homology"/>
<dbReference type="InterPro" id="IPR013758">
    <property type="entry name" value="Topo_IIA_A/C_ab"/>
</dbReference>
<gene>
    <name evidence="24" type="ORF">CVT25_005947</name>
</gene>
<dbReference type="FunFam" id="3.90.199.10:FF:000002">
    <property type="entry name" value="DNA topoisomerase 2"/>
    <property type="match status" value="1"/>
</dbReference>
<feature type="domain" description="Tyrosine-protein phosphatase" evidence="19">
    <location>
        <begin position="2049"/>
        <end position="2339"/>
    </location>
</feature>
<feature type="region of interest" description="Disordered" evidence="18">
    <location>
        <begin position="2175"/>
        <end position="2194"/>
    </location>
</feature>
<evidence type="ECO:0000256" key="12">
    <source>
        <dbReference type="ARBA" id="ARBA00023029"/>
    </source>
</evidence>
<feature type="compositionally biased region" description="Basic and acidic residues" evidence="18">
    <location>
        <begin position="2548"/>
        <end position="2559"/>
    </location>
</feature>
<keyword evidence="8" id="KW-0479">Metal-binding</keyword>
<evidence type="ECO:0000256" key="11">
    <source>
        <dbReference type="ARBA" id="ARBA00022842"/>
    </source>
</evidence>
<evidence type="ECO:0000256" key="13">
    <source>
        <dbReference type="ARBA" id="ARBA00023125"/>
    </source>
</evidence>
<dbReference type="PANTHER" id="PTHR10169">
    <property type="entry name" value="DNA TOPOISOMERASE/GYRASE"/>
    <property type="match status" value="1"/>
</dbReference>
<feature type="domain" description="Toprim" evidence="22">
    <location>
        <begin position="534"/>
        <end position="648"/>
    </location>
</feature>
<evidence type="ECO:0000259" key="23">
    <source>
        <dbReference type="PROSITE" id="PS52040"/>
    </source>
</evidence>
<comment type="cofactor">
    <cofactor evidence="3">
        <name>Mg(2+)</name>
        <dbReference type="ChEBI" id="CHEBI:18420"/>
    </cofactor>
</comment>
<dbReference type="PRINTS" id="PR00418">
    <property type="entry name" value="TPI2FAMILY"/>
</dbReference>
<dbReference type="PRINTS" id="PR01158">
    <property type="entry name" value="TOPISMRASEII"/>
</dbReference>
<dbReference type="InterPro" id="IPR031660">
    <property type="entry name" value="TOPRIM_C"/>
</dbReference>
<feature type="compositionally biased region" description="Low complexity" evidence="18">
    <location>
        <begin position="1452"/>
        <end position="1466"/>
    </location>
</feature>
<dbReference type="Gene3D" id="3.30.230.10">
    <property type="match status" value="1"/>
</dbReference>
<evidence type="ECO:0000256" key="18">
    <source>
        <dbReference type="SAM" id="MobiDB-lite"/>
    </source>
</evidence>
<evidence type="ECO:0000256" key="8">
    <source>
        <dbReference type="ARBA" id="ARBA00022723"/>
    </source>
</evidence>
<dbReference type="InterPro" id="IPR000242">
    <property type="entry name" value="PTP_cat"/>
</dbReference>
<feature type="compositionally biased region" description="Polar residues" evidence="18">
    <location>
        <begin position="1873"/>
        <end position="1882"/>
    </location>
</feature>
<dbReference type="FunFam" id="3.30.565.10:FF:000004">
    <property type="entry name" value="DNA topoisomerase 2"/>
    <property type="match status" value="1"/>
</dbReference>
<dbReference type="SUPFAM" id="SSF52799">
    <property type="entry name" value="(Phosphotyrosine protein) phosphatases II"/>
    <property type="match status" value="1"/>
</dbReference>
<organism evidence="24 25">
    <name type="scientific">Psilocybe cyanescens</name>
    <dbReference type="NCBI Taxonomy" id="93625"/>
    <lineage>
        <taxon>Eukaryota</taxon>
        <taxon>Fungi</taxon>
        <taxon>Dikarya</taxon>
        <taxon>Basidiomycota</taxon>
        <taxon>Agaricomycotina</taxon>
        <taxon>Agaricomycetes</taxon>
        <taxon>Agaricomycetidae</taxon>
        <taxon>Agaricales</taxon>
        <taxon>Agaricineae</taxon>
        <taxon>Strophariaceae</taxon>
        <taxon>Psilocybe</taxon>
    </lineage>
</organism>
<dbReference type="SMART" id="SM00433">
    <property type="entry name" value="TOP2c"/>
    <property type="match status" value="1"/>
</dbReference>
<dbReference type="InterPro" id="IPR013759">
    <property type="entry name" value="Topo_IIA_B_C"/>
</dbReference>
<dbReference type="GO" id="GO:0006265">
    <property type="term" value="P:DNA topological change"/>
    <property type="evidence" value="ECO:0007669"/>
    <property type="project" value="UniProtKB-UniRule"/>
</dbReference>
<dbReference type="InterPro" id="IPR002205">
    <property type="entry name" value="Topo_IIA_dom_A"/>
</dbReference>
<evidence type="ECO:0000256" key="1">
    <source>
        <dbReference type="ARBA" id="ARBA00000185"/>
    </source>
</evidence>
<dbReference type="PROSITE" id="PS00383">
    <property type="entry name" value="TYR_PHOSPHATASE_1"/>
    <property type="match status" value="1"/>
</dbReference>
<evidence type="ECO:0000256" key="9">
    <source>
        <dbReference type="ARBA" id="ARBA00022741"/>
    </source>
</evidence>
<dbReference type="GO" id="GO:0005524">
    <property type="term" value="F:ATP binding"/>
    <property type="evidence" value="ECO:0007669"/>
    <property type="project" value="UniProtKB-KW"/>
</dbReference>
<dbReference type="InterPro" id="IPR001241">
    <property type="entry name" value="Topo_IIA"/>
</dbReference>
<keyword evidence="12 17" id="KW-0799">Topoisomerase</keyword>
<dbReference type="Pfam" id="PF00204">
    <property type="entry name" value="DNA_gyraseB"/>
    <property type="match status" value="1"/>
</dbReference>
<dbReference type="Pfam" id="PF02518">
    <property type="entry name" value="HATPase_c"/>
    <property type="match status" value="1"/>
</dbReference>
<accession>A0A409VM93</accession>
<dbReference type="InterPro" id="IPR003594">
    <property type="entry name" value="HATPase_dom"/>
</dbReference>
<feature type="region of interest" description="Disordered" evidence="18">
    <location>
        <begin position="2502"/>
        <end position="2559"/>
    </location>
</feature>
<dbReference type="Pfam" id="PF16898">
    <property type="entry name" value="TOPRIM_C"/>
    <property type="match status" value="1"/>
</dbReference>
<feature type="region of interest" description="Disordered" evidence="18">
    <location>
        <begin position="1832"/>
        <end position="1852"/>
    </location>
</feature>
<dbReference type="Gene3D" id="3.30.565.10">
    <property type="entry name" value="Histidine kinase-like ATPase, C-terminal domain"/>
    <property type="match status" value="1"/>
</dbReference>
<keyword evidence="14 17" id="KW-0413">Isomerase</keyword>
<dbReference type="CDD" id="cd16930">
    <property type="entry name" value="HATPase_TopII-like"/>
    <property type="match status" value="1"/>
</dbReference>
<dbReference type="PROSITE" id="PS50056">
    <property type="entry name" value="TYR_PHOSPHATASE_2"/>
    <property type="match status" value="1"/>
</dbReference>
<feature type="active site" description="O-(5'-phospho-DNA)-tyrosine intermediate" evidence="17">
    <location>
        <position position="870"/>
    </location>
</feature>
<dbReference type="Pfam" id="PF00521">
    <property type="entry name" value="DNA_topoisoIV"/>
    <property type="match status" value="1"/>
</dbReference>
<dbReference type="InterPro" id="IPR029021">
    <property type="entry name" value="Prot-tyrosine_phosphatase-like"/>
</dbReference>
<dbReference type="SUPFAM" id="SSF56719">
    <property type="entry name" value="Type II DNA topoisomerase"/>
    <property type="match status" value="1"/>
</dbReference>
<feature type="compositionally biased region" description="Low complexity" evidence="18">
    <location>
        <begin position="1423"/>
        <end position="1437"/>
    </location>
</feature>
<feature type="compositionally biased region" description="Low complexity" evidence="18">
    <location>
        <begin position="2732"/>
        <end position="2747"/>
    </location>
</feature>
<feature type="region of interest" description="Disordered" evidence="18">
    <location>
        <begin position="1873"/>
        <end position="1907"/>
    </location>
</feature>
<protein>
    <recommendedName>
        <fullName evidence="7">DNA topoisomerase 2</fullName>
        <ecNumber evidence="6">3.1.3.48</ecNumber>
        <ecNumber evidence="5">5.6.2.2</ecNumber>
    </recommendedName>
    <alternativeName>
        <fullName evidence="15">DNA topoisomerase II</fullName>
    </alternativeName>
</protein>
<dbReference type="InterPro" id="IPR000387">
    <property type="entry name" value="Tyr_Pase_dom"/>
</dbReference>
<dbReference type="EC" id="3.1.3.48" evidence="6"/>
<dbReference type="InterPro" id="IPR020568">
    <property type="entry name" value="Ribosomal_Su5_D2-typ_SF"/>
</dbReference>
<dbReference type="EC" id="5.6.2.2" evidence="5"/>
<dbReference type="SMART" id="SM00194">
    <property type="entry name" value="PTPc"/>
    <property type="match status" value="1"/>
</dbReference>
<dbReference type="FunFam" id="3.40.50.670:FF:000001">
    <property type="entry name" value="DNA topoisomerase 2"/>
    <property type="match status" value="2"/>
</dbReference>
<dbReference type="InterPro" id="IPR050634">
    <property type="entry name" value="DNA_Topoisomerase_II"/>
</dbReference>
<dbReference type="InterPro" id="IPR013506">
    <property type="entry name" value="Topo_IIA_bsu_dom2"/>
</dbReference>
<dbReference type="GO" id="GO:0000819">
    <property type="term" value="P:sister chromatid segregation"/>
    <property type="evidence" value="ECO:0007669"/>
    <property type="project" value="TreeGrafter"/>
</dbReference>
<dbReference type="OrthoDB" id="276498at2759"/>
<dbReference type="Gene3D" id="1.10.268.10">
    <property type="entry name" value="Topoisomerase, domain 3"/>
    <property type="match status" value="1"/>
</dbReference>
<feature type="compositionally biased region" description="Low complexity" evidence="18">
    <location>
        <begin position="31"/>
        <end position="49"/>
    </location>
</feature>
<dbReference type="SUPFAM" id="SSF54211">
    <property type="entry name" value="Ribosomal protein S5 domain 2-like"/>
    <property type="match status" value="1"/>
</dbReference>
<dbReference type="Gene3D" id="3.90.190.10">
    <property type="entry name" value="Protein tyrosine phosphatase superfamily"/>
    <property type="match status" value="2"/>
</dbReference>
<feature type="compositionally biased region" description="Basic and acidic residues" evidence="18">
    <location>
        <begin position="2636"/>
        <end position="2658"/>
    </location>
</feature>
<evidence type="ECO:0000256" key="2">
    <source>
        <dbReference type="ARBA" id="ARBA00001913"/>
    </source>
</evidence>
<feature type="region of interest" description="Disordered" evidence="18">
    <location>
        <begin position="2578"/>
        <end position="2663"/>
    </location>
</feature>
<feature type="domain" description="Topo IIA-type catalytic" evidence="23">
    <location>
        <begin position="780"/>
        <end position="1233"/>
    </location>
</feature>
<feature type="region of interest" description="Disordered" evidence="18">
    <location>
        <begin position="1159"/>
        <end position="1185"/>
    </location>
</feature>
<evidence type="ECO:0000256" key="5">
    <source>
        <dbReference type="ARBA" id="ARBA00012895"/>
    </source>
</evidence>
<feature type="region of interest" description="Disordered" evidence="18">
    <location>
        <begin position="2716"/>
        <end position="2808"/>
    </location>
</feature>
<keyword evidence="10" id="KW-0067">ATP-binding</keyword>
<feature type="compositionally biased region" description="Basic and acidic residues" evidence="18">
    <location>
        <begin position="1296"/>
        <end position="1315"/>
    </location>
</feature>
<dbReference type="FunFam" id="3.30.1490.30:FF:000001">
    <property type="entry name" value="DNA topoisomerase 2"/>
    <property type="match status" value="1"/>
</dbReference>
<dbReference type="GO" id="GO:0003918">
    <property type="term" value="F:DNA topoisomerase type II (double strand cut, ATP-hydrolyzing) activity"/>
    <property type="evidence" value="ECO:0007669"/>
    <property type="project" value="UniProtKB-EC"/>
</dbReference>
<dbReference type="InterPro" id="IPR003595">
    <property type="entry name" value="Tyr_Pase_cat"/>
</dbReference>
<keyword evidence="25" id="KW-1185">Reference proteome</keyword>
<dbReference type="SUPFAM" id="SSF52821">
    <property type="entry name" value="Rhodanese/Cell cycle control phosphatase"/>
    <property type="match status" value="1"/>
</dbReference>
<feature type="compositionally biased region" description="Polar residues" evidence="18">
    <location>
        <begin position="2578"/>
        <end position="2607"/>
    </location>
</feature>
<dbReference type="Pfam" id="PF00102">
    <property type="entry name" value="Y_phosphatase"/>
    <property type="match status" value="2"/>
</dbReference>
<evidence type="ECO:0000256" key="7">
    <source>
        <dbReference type="ARBA" id="ARBA00019635"/>
    </source>
</evidence>
<feature type="compositionally biased region" description="Gly residues" evidence="18">
    <location>
        <begin position="1563"/>
        <end position="1572"/>
    </location>
</feature>
<evidence type="ECO:0000256" key="3">
    <source>
        <dbReference type="ARBA" id="ARBA00001946"/>
    </source>
</evidence>
<feature type="compositionally biased region" description="Polar residues" evidence="18">
    <location>
        <begin position="1467"/>
        <end position="1477"/>
    </location>
</feature>
<feature type="compositionally biased region" description="Low complexity" evidence="18">
    <location>
        <begin position="2515"/>
        <end position="2528"/>
    </location>
</feature>
<evidence type="ECO:0000313" key="24">
    <source>
        <dbReference type="EMBL" id="PPQ67368.1"/>
    </source>
</evidence>
<name>A0A409VM93_PSICY</name>
<evidence type="ECO:0000256" key="14">
    <source>
        <dbReference type="ARBA" id="ARBA00023235"/>
    </source>
</evidence>
<reference evidence="24 25" key="1">
    <citation type="journal article" date="2018" name="Evol. Lett.">
        <title>Horizontal gene cluster transfer increased hallucinogenic mushroom diversity.</title>
        <authorList>
            <person name="Reynolds H.T."/>
            <person name="Vijayakumar V."/>
            <person name="Gluck-Thaler E."/>
            <person name="Korotkin H.B."/>
            <person name="Matheny P.B."/>
            <person name="Slot J.C."/>
        </authorList>
    </citation>
    <scope>NUCLEOTIDE SEQUENCE [LARGE SCALE GENOMIC DNA]</scope>
    <source>
        <strain evidence="24 25">2631</strain>
    </source>
</reference>